<feature type="region of interest" description="Disordered" evidence="9">
    <location>
        <begin position="101"/>
        <end position="135"/>
    </location>
</feature>
<feature type="compositionally biased region" description="Polar residues" evidence="9">
    <location>
        <begin position="905"/>
        <end position="919"/>
    </location>
</feature>
<evidence type="ECO:0000256" key="7">
    <source>
        <dbReference type="ARBA" id="ARBA00023212"/>
    </source>
</evidence>
<feature type="compositionally biased region" description="Acidic residues" evidence="9">
    <location>
        <begin position="32"/>
        <end position="50"/>
    </location>
</feature>
<feature type="compositionally biased region" description="Polar residues" evidence="9">
    <location>
        <begin position="1168"/>
        <end position="1184"/>
    </location>
</feature>
<dbReference type="GO" id="GO:0070823">
    <property type="term" value="C:HDA1 complex"/>
    <property type="evidence" value="ECO:0007669"/>
    <property type="project" value="InterPro"/>
</dbReference>
<dbReference type="InterPro" id="IPR038609">
    <property type="entry name" value="HDA1_su2/3_sf"/>
</dbReference>
<dbReference type="EMBL" id="AP024448">
    <property type="protein sequence ID" value="BCS27606.1"/>
    <property type="molecule type" value="Genomic_DNA"/>
</dbReference>
<dbReference type="InterPro" id="IPR026201">
    <property type="entry name" value="Cep290"/>
</dbReference>
<comment type="subcellular location">
    <subcellularLocation>
        <location evidence="1">Cytoplasm</location>
        <location evidence="1">Cytoskeleton</location>
        <location evidence="1">Cilium basal body</location>
    </subcellularLocation>
    <subcellularLocation>
        <location evidence="2">Cytoplasm</location>
        <location evidence="2">Cytoskeleton</location>
        <location evidence="2">Microtubule organizing center</location>
        <location evidence="2">Centrosome</location>
    </subcellularLocation>
</comment>
<protein>
    <recommendedName>
        <fullName evidence="12">Class II histone deacetylase complex subunits 2 and 3-domain-containing protein</fullName>
    </recommendedName>
</protein>
<feature type="compositionally biased region" description="Polar residues" evidence="9">
    <location>
        <begin position="218"/>
        <end position="231"/>
    </location>
</feature>
<accession>A0A7R7XU43</accession>
<dbReference type="SUPFAM" id="SSF54160">
    <property type="entry name" value="Chromo domain-like"/>
    <property type="match status" value="1"/>
</dbReference>
<dbReference type="InterPro" id="IPR016197">
    <property type="entry name" value="Chromo-like_dom_sf"/>
</dbReference>
<dbReference type="GO" id="GO:0030030">
    <property type="term" value="P:cell projection organization"/>
    <property type="evidence" value="ECO:0007669"/>
    <property type="project" value="UniProtKB-KW"/>
</dbReference>
<dbReference type="PANTHER" id="PTHR18879:SF20">
    <property type="entry name" value="CENTROSOMAL PROTEIN OF 290 KDA"/>
    <property type="match status" value="1"/>
</dbReference>
<evidence type="ECO:0008006" key="12">
    <source>
        <dbReference type="Google" id="ProtNLM"/>
    </source>
</evidence>
<keyword evidence="5" id="KW-0970">Cilium biogenesis/degradation</keyword>
<organism evidence="10 11">
    <name type="scientific">Aspergillus puulaauensis</name>
    <dbReference type="NCBI Taxonomy" id="1220207"/>
    <lineage>
        <taxon>Eukaryota</taxon>
        <taxon>Fungi</taxon>
        <taxon>Dikarya</taxon>
        <taxon>Ascomycota</taxon>
        <taxon>Pezizomycotina</taxon>
        <taxon>Eurotiomycetes</taxon>
        <taxon>Eurotiomycetidae</taxon>
        <taxon>Eurotiales</taxon>
        <taxon>Aspergillaceae</taxon>
        <taxon>Aspergillus</taxon>
    </lineage>
</organism>
<evidence type="ECO:0000256" key="8">
    <source>
        <dbReference type="ARBA" id="ARBA00023273"/>
    </source>
</evidence>
<sequence length="1200" mass="132723">MRSKRKASQVFTTASPTKRRVQWNHNYVVTSSDEEDASSDDIEDDSSDEEWEIKGIQDENQSEYLIDWVGPYTPTWEPKENASEFAIQVWEEKKRKARLVSECSSVQPPSSQSQSQLQPHISVSNQRAETPEQELALQQHLDSPLFVPLDTVSGAQSQNTNETPPSNLTTGSASRPANTKAPTSGNCDNVFDYYPRAPIPSEYCLPGEFEEQRGSVTQHEATTGTVPTPETWNPHRTEETSDHLGIFRQTTVVQATLRSEIPETPSIPFALSQSQAPRVGGRSGISGSQKSAGLTELPLSNLSLDYLSNPHTSAGSPNPAFNTNSGPRRVYPPSIHTASVPESGPANTLQPLSTLPSPTYTVQASSNTVGVSQLALARQSSATRRLSPSDSQSRLPQRTIGGTGFVPIPSTPNRGFVRPHFPRTSDTMDDQIQKDEGDSLAQAMEKYSHMEGSTPREKIMNLHARFREKSAFESMQNDPSATPSSVGDIEASEPPSIPETVAPLSVRVDKEPSHADLTKESVPETTLDEAEAQEHEHDNIQTVHPSALSISHTEEKSPGSLHLGPSEFAVPLPMDSRVKDDYERILLTDSENALGLIGVDKSQGAEESEQEPVISLLQQVLERLSNAATHPDINVAQHMKDAESKLEQEAAWAEYSSAKFLLLNYLIKAAGDHDIHLVIMVRGEKAQRVVERYLNGKGFKYTRSREEMGSGTNAEVSMAKGSLSFGVQAARSEGIVETYKAPSALIALDSSLNINNPSVEHMRTTFARNGHLLPVIRLMVANSSEHVELCFPGPSTTEHLSMLIQYSLELRDIVGDLQDDALGVHEDANEIMTCLLSDNFNAFWSLPSVEPLREAHLDGPAKSETPIQSDVENAKPANPQAQKRLFAEESIEPSSKRPRMDESQDTSQFTDSSKGASQTLESQIQFLEKSMVQKQGEDAASLEALQKALAAAEYRLQEREKILGSLQHRYESRTNDLHKIRQERDRLLETKSASEQRVEKQKEDITKLKDERSQLKLDLEQAREALKNGGGDIAELEKAREETRRLAKENASLERKADFANKQAEYTREQYQTASNVAAQSGNELRQLKEENEALTRKVAGEASRLREMNLKNDESHHLSRIAELEALLSSREYLLHKKEDELREIRKNRPSTRSTSTQPRSPKLTAGNHSRPTSPGLNNNGSNFPGRGSALRFSSEMSL</sequence>
<feature type="compositionally biased region" description="Polar residues" evidence="9">
    <location>
        <begin position="310"/>
        <end position="326"/>
    </location>
</feature>
<feature type="region of interest" description="Disordered" evidence="9">
    <location>
        <begin position="273"/>
        <end position="292"/>
    </location>
</feature>
<evidence type="ECO:0000256" key="1">
    <source>
        <dbReference type="ARBA" id="ARBA00004120"/>
    </source>
</evidence>
<evidence type="ECO:0000256" key="9">
    <source>
        <dbReference type="SAM" id="MobiDB-lite"/>
    </source>
</evidence>
<feature type="region of interest" description="Disordered" evidence="9">
    <location>
        <begin position="1142"/>
        <end position="1200"/>
    </location>
</feature>
<proteinExistence type="predicted"/>
<dbReference type="Pfam" id="PF11496">
    <property type="entry name" value="HDA2-3"/>
    <property type="match status" value="1"/>
</dbReference>
<feature type="region of interest" description="Disordered" evidence="9">
    <location>
        <begin position="856"/>
        <end position="919"/>
    </location>
</feature>
<dbReference type="PANTHER" id="PTHR18879">
    <property type="entry name" value="CENTROSOMAL PROTEIN OF 290 KDA"/>
    <property type="match status" value="1"/>
</dbReference>
<reference evidence="10" key="1">
    <citation type="submission" date="2021-01" db="EMBL/GenBank/DDBJ databases">
        <authorList>
            <consortium name="Aspergillus puulaauensis MK2 genome sequencing consortium"/>
            <person name="Kazuki M."/>
            <person name="Futagami T."/>
        </authorList>
    </citation>
    <scope>NUCLEOTIDE SEQUENCE</scope>
    <source>
        <strain evidence="10">MK2</strain>
    </source>
</reference>
<name>A0A7R7XU43_9EURO</name>
<evidence type="ECO:0000313" key="10">
    <source>
        <dbReference type="EMBL" id="BCS27606.1"/>
    </source>
</evidence>
<feature type="region of interest" description="Disordered" evidence="9">
    <location>
        <begin position="29"/>
        <end position="50"/>
    </location>
</feature>
<dbReference type="KEGG" id="apuu:APUU_60654A"/>
<evidence type="ECO:0000256" key="2">
    <source>
        <dbReference type="ARBA" id="ARBA00004300"/>
    </source>
</evidence>
<feature type="compositionally biased region" description="Polar residues" evidence="9">
    <location>
        <begin position="345"/>
        <end position="354"/>
    </location>
</feature>
<comment type="subunit">
    <text evidence="3">Component of the NuA4 histone acetyltransferase complex.</text>
</comment>
<keyword evidence="8" id="KW-0966">Cell projection</keyword>
<feature type="compositionally biased region" description="Low complexity" evidence="9">
    <location>
        <begin position="104"/>
        <end position="119"/>
    </location>
</feature>
<dbReference type="Gene3D" id="3.40.50.12360">
    <property type="match status" value="1"/>
</dbReference>
<dbReference type="RefSeq" id="XP_041559800.1">
    <property type="nucleotide sequence ID" value="XM_041693918.1"/>
</dbReference>
<dbReference type="GeneID" id="64977611"/>
<keyword evidence="11" id="KW-1185">Reference proteome</keyword>
<gene>
    <name evidence="10" type="ORF">APUU_60654A</name>
</gene>
<dbReference type="AlphaFoldDB" id="A0A7R7XU43"/>
<dbReference type="InterPro" id="IPR021006">
    <property type="entry name" value="Hda2/3"/>
</dbReference>
<evidence type="ECO:0000256" key="4">
    <source>
        <dbReference type="ARBA" id="ARBA00022490"/>
    </source>
</evidence>
<feature type="region of interest" description="Disordered" evidence="9">
    <location>
        <begin position="218"/>
        <end position="239"/>
    </location>
</feature>
<evidence type="ECO:0000256" key="3">
    <source>
        <dbReference type="ARBA" id="ARBA00011353"/>
    </source>
</evidence>
<keyword evidence="7" id="KW-0206">Cytoskeleton</keyword>
<feature type="region of interest" description="Disordered" evidence="9">
    <location>
        <begin position="310"/>
        <end position="354"/>
    </location>
</feature>
<keyword evidence="4" id="KW-0963">Cytoplasm</keyword>
<keyword evidence="6" id="KW-0175">Coiled coil</keyword>
<dbReference type="Proteomes" id="UP000654913">
    <property type="component" value="Chromosome 6"/>
</dbReference>
<feature type="compositionally biased region" description="Polar residues" evidence="9">
    <location>
        <begin position="380"/>
        <end position="396"/>
    </location>
</feature>
<reference evidence="10" key="2">
    <citation type="submission" date="2021-02" db="EMBL/GenBank/DDBJ databases">
        <title>Aspergillus puulaauensis MK2 genome sequence.</title>
        <authorList>
            <person name="Futagami T."/>
            <person name="Mori K."/>
            <person name="Kadooka C."/>
            <person name="Tanaka T."/>
        </authorList>
    </citation>
    <scope>NUCLEOTIDE SEQUENCE</scope>
    <source>
        <strain evidence="10">MK2</strain>
    </source>
</reference>
<feature type="compositionally biased region" description="Basic and acidic residues" evidence="9">
    <location>
        <begin position="507"/>
        <end position="522"/>
    </location>
</feature>
<evidence type="ECO:0000256" key="5">
    <source>
        <dbReference type="ARBA" id="ARBA00022794"/>
    </source>
</evidence>
<feature type="region of interest" description="Disordered" evidence="9">
    <location>
        <begin position="380"/>
        <end position="415"/>
    </location>
</feature>
<evidence type="ECO:0000313" key="11">
    <source>
        <dbReference type="Proteomes" id="UP000654913"/>
    </source>
</evidence>
<dbReference type="OrthoDB" id="3647690at2759"/>
<feature type="compositionally biased region" description="Low complexity" evidence="9">
    <location>
        <begin position="1152"/>
        <end position="1163"/>
    </location>
</feature>
<feature type="region of interest" description="Disordered" evidence="9">
    <location>
        <begin position="471"/>
        <end position="540"/>
    </location>
</feature>
<feature type="compositionally biased region" description="Polar residues" evidence="9">
    <location>
        <begin position="473"/>
        <end position="485"/>
    </location>
</feature>
<feature type="region of interest" description="Disordered" evidence="9">
    <location>
        <begin position="154"/>
        <end position="187"/>
    </location>
</feature>
<evidence type="ECO:0000256" key="6">
    <source>
        <dbReference type="ARBA" id="ARBA00023054"/>
    </source>
</evidence>